<name>A0A6C0J3I0_9ZZZZ</name>
<accession>A0A6C0J3I0</accession>
<protein>
    <recommendedName>
        <fullName evidence="2">Caspase family p20 domain-containing protein</fullName>
    </recommendedName>
</protein>
<evidence type="ECO:0008006" key="2">
    <source>
        <dbReference type="Google" id="ProtNLM"/>
    </source>
</evidence>
<evidence type="ECO:0000313" key="1">
    <source>
        <dbReference type="EMBL" id="QHU00182.1"/>
    </source>
</evidence>
<sequence length="223" mass="26563">MKKNIYTIILGNNQTLLFGPINDSILIYNIFYKFYLNTNNWKVPILFCNKNVTLLNILNEIKQINNHSTIIIYFSGHSSNTGKLKFFNTSYSSTEILKKIDLINNIRKHIFFIIDSCFSELNIDTFKYKNIILKTYIVSSKKNQTSKEILIKYDFNMFKYKSLNSNNITNNKIVIGIFSYYFYKILNKNNLNNLNDWKIILVNNILWDIIEKKYNQKIYYVQN</sequence>
<dbReference type="AlphaFoldDB" id="A0A6C0J3I0"/>
<reference evidence="1" key="1">
    <citation type="journal article" date="2020" name="Nature">
        <title>Giant virus diversity and host interactions through global metagenomics.</title>
        <authorList>
            <person name="Schulz F."/>
            <person name="Roux S."/>
            <person name="Paez-Espino D."/>
            <person name="Jungbluth S."/>
            <person name="Walsh D.A."/>
            <person name="Denef V.J."/>
            <person name="McMahon K.D."/>
            <person name="Konstantinidis K.T."/>
            <person name="Eloe-Fadrosh E.A."/>
            <person name="Kyrpides N.C."/>
            <person name="Woyke T."/>
        </authorList>
    </citation>
    <scope>NUCLEOTIDE SEQUENCE</scope>
    <source>
        <strain evidence="1">GVMAG-M-3300025860-12</strain>
    </source>
</reference>
<proteinExistence type="predicted"/>
<dbReference type="EMBL" id="MN740324">
    <property type="protein sequence ID" value="QHU00182.1"/>
    <property type="molecule type" value="Genomic_DNA"/>
</dbReference>
<organism evidence="1">
    <name type="scientific">viral metagenome</name>
    <dbReference type="NCBI Taxonomy" id="1070528"/>
    <lineage>
        <taxon>unclassified sequences</taxon>
        <taxon>metagenomes</taxon>
        <taxon>organismal metagenomes</taxon>
    </lineage>
</organism>
<dbReference type="Gene3D" id="3.40.50.1460">
    <property type="match status" value="1"/>
</dbReference>